<name>A0AAW1KS15_POPJA</name>
<keyword evidence="3" id="KW-1185">Reference proteome</keyword>
<feature type="region of interest" description="Disordered" evidence="1">
    <location>
        <begin position="21"/>
        <end position="80"/>
    </location>
</feature>
<protein>
    <submittedName>
        <fullName evidence="2">Uncharacterized protein</fullName>
    </submittedName>
</protein>
<dbReference type="Proteomes" id="UP001458880">
    <property type="component" value="Unassembled WGS sequence"/>
</dbReference>
<dbReference type="EMBL" id="JASPKY010000182">
    <property type="protein sequence ID" value="KAK9723237.1"/>
    <property type="molecule type" value="Genomic_DNA"/>
</dbReference>
<evidence type="ECO:0000256" key="1">
    <source>
        <dbReference type="SAM" id="MobiDB-lite"/>
    </source>
</evidence>
<sequence length="121" mass="13126">MPPRDEEDRSWMVRVGQFLCSNLGGDSSSSSVTNGSSTDGRKPRGSPRGSRRRCPSVERGVEACPSTTVTIGSSVPSGTNLYERESDIEYFYPDPAFVVDGPPSEIETVIVHKSISETLNE</sequence>
<feature type="compositionally biased region" description="Basic residues" evidence="1">
    <location>
        <begin position="43"/>
        <end position="54"/>
    </location>
</feature>
<evidence type="ECO:0000313" key="2">
    <source>
        <dbReference type="EMBL" id="KAK9723237.1"/>
    </source>
</evidence>
<comment type="caution">
    <text evidence="2">The sequence shown here is derived from an EMBL/GenBank/DDBJ whole genome shotgun (WGS) entry which is preliminary data.</text>
</comment>
<reference evidence="2 3" key="1">
    <citation type="journal article" date="2024" name="BMC Genomics">
        <title>De novo assembly and annotation of Popillia japonica's genome with initial clues to its potential as an invasive pest.</title>
        <authorList>
            <person name="Cucini C."/>
            <person name="Boschi S."/>
            <person name="Funari R."/>
            <person name="Cardaioli E."/>
            <person name="Iannotti N."/>
            <person name="Marturano G."/>
            <person name="Paoli F."/>
            <person name="Bruttini M."/>
            <person name="Carapelli A."/>
            <person name="Frati F."/>
            <person name="Nardi F."/>
        </authorList>
    </citation>
    <scope>NUCLEOTIDE SEQUENCE [LARGE SCALE GENOMIC DNA]</scope>
    <source>
        <strain evidence="2">DMR45628</strain>
    </source>
</reference>
<dbReference type="AlphaFoldDB" id="A0AAW1KS15"/>
<evidence type="ECO:0000313" key="3">
    <source>
        <dbReference type="Proteomes" id="UP001458880"/>
    </source>
</evidence>
<proteinExistence type="predicted"/>
<feature type="compositionally biased region" description="Low complexity" evidence="1">
    <location>
        <begin position="21"/>
        <end position="38"/>
    </location>
</feature>
<feature type="compositionally biased region" description="Polar residues" evidence="1">
    <location>
        <begin position="65"/>
        <end position="80"/>
    </location>
</feature>
<organism evidence="2 3">
    <name type="scientific">Popillia japonica</name>
    <name type="common">Japanese beetle</name>
    <dbReference type="NCBI Taxonomy" id="7064"/>
    <lineage>
        <taxon>Eukaryota</taxon>
        <taxon>Metazoa</taxon>
        <taxon>Ecdysozoa</taxon>
        <taxon>Arthropoda</taxon>
        <taxon>Hexapoda</taxon>
        <taxon>Insecta</taxon>
        <taxon>Pterygota</taxon>
        <taxon>Neoptera</taxon>
        <taxon>Endopterygota</taxon>
        <taxon>Coleoptera</taxon>
        <taxon>Polyphaga</taxon>
        <taxon>Scarabaeiformia</taxon>
        <taxon>Scarabaeidae</taxon>
        <taxon>Rutelinae</taxon>
        <taxon>Popillia</taxon>
    </lineage>
</organism>
<gene>
    <name evidence="2" type="ORF">QE152_g19364</name>
</gene>
<accession>A0AAW1KS15</accession>